<accession>A0ABP0XJ56</accession>
<feature type="chain" id="PRO_5047006334" description="Maturase K" evidence="1">
    <location>
        <begin position="30"/>
        <end position="127"/>
    </location>
</feature>
<proteinExistence type="predicted"/>
<organism evidence="2 3">
    <name type="scientific">Sphagnum jensenii</name>
    <dbReference type="NCBI Taxonomy" id="128206"/>
    <lineage>
        <taxon>Eukaryota</taxon>
        <taxon>Viridiplantae</taxon>
        <taxon>Streptophyta</taxon>
        <taxon>Embryophyta</taxon>
        <taxon>Bryophyta</taxon>
        <taxon>Sphagnophytina</taxon>
        <taxon>Sphagnopsida</taxon>
        <taxon>Sphagnales</taxon>
        <taxon>Sphagnaceae</taxon>
        <taxon>Sphagnum</taxon>
    </lineage>
</organism>
<keyword evidence="3" id="KW-1185">Reference proteome</keyword>
<dbReference type="EMBL" id="OZ020103">
    <property type="protein sequence ID" value="CAK9277723.1"/>
    <property type="molecule type" value="Genomic_DNA"/>
</dbReference>
<evidence type="ECO:0000313" key="3">
    <source>
        <dbReference type="Proteomes" id="UP001497444"/>
    </source>
</evidence>
<evidence type="ECO:0000313" key="2">
    <source>
        <dbReference type="EMBL" id="CAK9277723.1"/>
    </source>
</evidence>
<keyword evidence="1" id="KW-0732">Signal</keyword>
<name>A0ABP0XJ56_9BRYO</name>
<sequence length="127" mass="15785">MWKWRYYNKQMLFFLVCLWLSSLPTLLHPFDKHVLRRYIYVLKEIIERQCRLSFPSIAADFSYKHYNFSQQSWCHLLPFLTYTTWLQTYRKKDNSTFHLADEKFYHYSPQSYLTDKLQYISLLDFLL</sequence>
<evidence type="ECO:0000256" key="1">
    <source>
        <dbReference type="SAM" id="SignalP"/>
    </source>
</evidence>
<protein>
    <recommendedName>
        <fullName evidence="4">Maturase K</fullName>
    </recommendedName>
</protein>
<dbReference type="Proteomes" id="UP001497444">
    <property type="component" value="Chromosome 8"/>
</dbReference>
<reference evidence="2" key="1">
    <citation type="submission" date="2024-02" db="EMBL/GenBank/DDBJ databases">
        <authorList>
            <consortium name="ELIXIR-Norway"/>
            <consortium name="Elixir Norway"/>
        </authorList>
    </citation>
    <scope>NUCLEOTIDE SEQUENCE</scope>
</reference>
<gene>
    <name evidence="2" type="ORF">CSSPJE1EN1_LOCUS23201</name>
</gene>
<evidence type="ECO:0008006" key="4">
    <source>
        <dbReference type="Google" id="ProtNLM"/>
    </source>
</evidence>
<feature type="signal peptide" evidence="1">
    <location>
        <begin position="1"/>
        <end position="29"/>
    </location>
</feature>